<comment type="caution">
    <text evidence="2">The sequence shown here is derived from an EMBL/GenBank/DDBJ whole genome shotgun (WGS) entry which is preliminary data.</text>
</comment>
<feature type="non-terminal residue" evidence="2">
    <location>
        <position position="597"/>
    </location>
</feature>
<dbReference type="Gene3D" id="2.60.120.1230">
    <property type="match status" value="1"/>
</dbReference>
<dbReference type="PROSITE" id="PS51257">
    <property type="entry name" value="PROKAR_LIPOPROTEIN"/>
    <property type="match status" value="1"/>
</dbReference>
<protein>
    <submittedName>
        <fullName evidence="2">Uncharacterized protein</fullName>
    </submittedName>
</protein>
<proteinExistence type="predicted"/>
<evidence type="ECO:0000313" key="3">
    <source>
        <dbReference type="Proteomes" id="UP000241426"/>
    </source>
</evidence>
<reference evidence="2 3" key="1">
    <citation type="submission" date="2018-01" db="EMBL/GenBank/DDBJ databases">
        <title>Whole genome sequencing of Histamine producing bacteria.</title>
        <authorList>
            <person name="Butler K."/>
        </authorList>
    </citation>
    <scope>NUCLEOTIDE SEQUENCE [LARGE SCALE GENOMIC DNA]</scope>
    <source>
        <strain evidence="2 3">FS-7.2</strain>
    </source>
</reference>
<feature type="signal peptide" evidence="1">
    <location>
        <begin position="1"/>
        <end position="20"/>
    </location>
</feature>
<feature type="chain" id="PRO_5015592891" evidence="1">
    <location>
        <begin position="21"/>
        <end position="597"/>
    </location>
</feature>
<keyword evidence="1" id="KW-0732">Signal</keyword>
<gene>
    <name evidence="2" type="ORF">C9J27_26095</name>
</gene>
<accession>A0A2T3K9Y4</accession>
<sequence length="597" mass="65035">MLLKTCVIKRTVVFITLVLAGCGGDSSSDVTPIPTPTPTPTSKLVTLDGFSTVKPDIKTLVNLSSFVRGDNVKIVSVTAEDDDTRCSLPTVNGIGLDITAEPSTYCNYSYLVKSGDVESRAQLSVLATEAAVPMLPPVSKAIILGEGDLSLNLKTLLGANWPIGYHLNSSSTKVQGSGNNIGSIASVTENTIVYKGPELSGWNRIVYTVSNPLKPDEDKMGTVYVTVSEYINHPPKIGIPKYSVKNYYDPNIKEPMSYDVIYDSSSGNDTFFTELTSLEGMTSQLNRYNTIHMKLSNFHFSRNIYLPNGKEYDGKFVVISRSSGYTPSVHFNGFRIGIPPTVPSVFVNKDGIWFTTTDTLITYNQQDINLSMVPIGIIEPDGQDWHIVDVQSASAIVKPKHSSSLTNKTFSFNSTAIGKNYVSYIIGDNYGGYSSGLLEFDLKANELGSLTWYDLSLADGTKFIAPIRYSEGVQTGVSVWPLWTQGTYGGLTAAGYSPVSAKAYCNTIGSLPTKKQMDNLRETHGKDGSGSLNLWPKDKYYIQNSDGVISTYNIVTGVVTPYSGGHFYTTCVRNTHLNLTMLQTEVIANGERQVIAK</sequence>
<evidence type="ECO:0000313" key="2">
    <source>
        <dbReference type="EMBL" id="PSU87546.1"/>
    </source>
</evidence>
<dbReference type="EMBL" id="PYNF01000066">
    <property type="protein sequence ID" value="PSU87546.1"/>
    <property type="molecule type" value="Genomic_DNA"/>
</dbReference>
<dbReference type="Proteomes" id="UP000241426">
    <property type="component" value="Unassembled WGS sequence"/>
</dbReference>
<name>A0A2T3K9Y4_9GAMM</name>
<organism evidence="2 3">
    <name type="scientific">Photobacterium kishitanii</name>
    <dbReference type="NCBI Taxonomy" id="318456"/>
    <lineage>
        <taxon>Bacteria</taxon>
        <taxon>Pseudomonadati</taxon>
        <taxon>Pseudomonadota</taxon>
        <taxon>Gammaproteobacteria</taxon>
        <taxon>Vibrionales</taxon>
        <taxon>Vibrionaceae</taxon>
        <taxon>Photobacterium</taxon>
    </lineage>
</organism>
<evidence type="ECO:0000256" key="1">
    <source>
        <dbReference type="SAM" id="SignalP"/>
    </source>
</evidence>
<dbReference type="AlphaFoldDB" id="A0A2T3K9Y4"/>